<dbReference type="PANTHER" id="PTHR43785">
    <property type="entry name" value="GAMMA-GLUTAMYLPUTRESCINE SYNTHETASE"/>
    <property type="match status" value="1"/>
</dbReference>
<gene>
    <name evidence="3" type="ORF">METZ01_LOCUS447257</name>
</gene>
<dbReference type="GO" id="GO:0004356">
    <property type="term" value="F:glutamine synthetase activity"/>
    <property type="evidence" value="ECO:0007669"/>
    <property type="project" value="InterPro"/>
</dbReference>
<feature type="domain" description="GS catalytic" evidence="2">
    <location>
        <begin position="1"/>
        <end position="203"/>
    </location>
</feature>
<evidence type="ECO:0000259" key="2">
    <source>
        <dbReference type="PROSITE" id="PS51987"/>
    </source>
</evidence>
<feature type="non-terminal residue" evidence="3">
    <location>
        <position position="1"/>
    </location>
</feature>
<dbReference type="Gene3D" id="3.30.590.10">
    <property type="entry name" value="Glutamine synthetase/guanido kinase, catalytic domain"/>
    <property type="match status" value="1"/>
</dbReference>
<accession>A0A382ZG77</accession>
<dbReference type="InterPro" id="IPR008146">
    <property type="entry name" value="Gln_synth_cat_dom"/>
</dbReference>
<dbReference type="AlphaFoldDB" id="A0A382ZG77"/>
<evidence type="ECO:0000313" key="3">
    <source>
        <dbReference type="EMBL" id="SVD94403.1"/>
    </source>
</evidence>
<dbReference type="EMBL" id="UINC01183581">
    <property type="protein sequence ID" value="SVD94403.1"/>
    <property type="molecule type" value="Genomic_DNA"/>
</dbReference>
<protein>
    <recommendedName>
        <fullName evidence="2">GS catalytic domain-containing protein</fullName>
    </recommendedName>
</protein>
<dbReference type="InterPro" id="IPR014746">
    <property type="entry name" value="Gln_synth/guanido_kin_cat_dom"/>
</dbReference>
<dbReference type="Pfam" id="PF00120">
    <property type="entry name" value="Gln-synt_C"/>
    <property type="match status" value="1"/>
</dbReference>
<dbReference type="PROSITE" id="PS51987">
    <property type="entry name" value="GS_CATALYTIC"/>
    <property type="match status" value="1"/>
</dbReference>
<evidence type="ECO:0000256" key="1">
    <source>
        <dbReference type="ARBA" id="ARBA00022598"/>
    </source>
</evidence>
<keyword evidence="1" id="KW-0436">Ligase</keyword>
<dbReference type="GO" id="GO:0006542">
    <property type="term" value="P:glutamine biosynthetic process"/>
    <property type="evidence" value="ECO:0007669"/>
    <property type="project" value="TreeGrafter"/>
</dbReference>
<reference evidence="3" key="1">
    <citation type="submission" date="2018-05" db="EMBL/GenBank/DDBJ databases">
        <authorList>
            <person name="Lanie J.A."/>
            <person name="Ng W.-L."/>
            <person name="Kazmierczak K.M."/>
            <person name="Andrzejewski T.M."/>
            <person name="Davidsen T.M."/>
            <person name="Wayne K.J."/>
            <person name="Tettelin H."/>
            <person name="Glass J.I."/>
            <person name="Rusch D."/>
            <person name="Podicherti R."/>
            <person name="Tsui H.-C.T."/>
            <person name="Winkler M.E."/>
        </authorList>
    </citation>
    <scope>NUCLEOTIDE SEQUENCE</scope>
</reference>
<dbReference type="SUPFAM" id="SSF55931">
    <property type="entry name" value="Glutamine synthetase/guanido kinase"/>
    <property type="match status" value="1"/>
</dbReference>
<name>A0A382ZG77_9ZZZZ</name>
<dbReference type="SMART" id="SM01230">
    <property type="entry name" value="Gln-synt_C"/>
    <property type="match status" value="1"/>
</dbReference>
<organism evidence="3">
    <name type="scientific">marine metagenome</name>
    <dbReference type="NCBI Taxonomy" id="408172"/>
    <lineage>
        <taxon>unclassified sequences</taxon>
        <taxon>metagenomes</taxon>
        <taxon>ecological metagenomes</taxon>
    </lineage>
</organism>
<dbReference type="PANTHER" id="PTHR43785:SF12">
    <property type="entry name" value="TYPE-1 GLUTAMINE SYNTHETASE 2"/>
    <property type="match status" value="1"/>
</dbReference>
<proteinExistence type="predicted"/>
<sequence>HTHQSLFKGGRNSFYDAEDPNRLSDNARYFIAGLLNHAREITAVTNQWVNSYKRLVPNFEAPIFVTWATVNRADLIRVPAFKPGREESRRIEYRAPDPACNPYLSFSVMLAAGLDGIEKKLELPPPAETNVFDLSAEERKERNIESLPGNLWEAISITEDSELVRNALGDAVFESFIQNKKIEWERYRSHVTDYEIARYLPTL</sequence>